<evidence type="ECO:0000313" key="1">
    <source>
        <dbReference type="EMBL" id="BBO71439.1"/>
    </source>
</evidence>
<dbReference type="KEGG" id="dalk:DSCA_53690"/>
<name>A0A5K7YTV7_9BACT</name>
<proteinExistence type="predicted"/>
<dbReference type="InterPro" id="IPR036102">
    <property type="entry name" value="OsmC/Ohrsf"/>
</dbReference>
<organism evidence="1 2">
    <name type="scientific">Desulfosarcina alkanivorans</name>
    <dbReference type="NCBI Taxonomy" id="571177"/>
    <lineage>
        <taxon>Bacteria</taxon>
        <taxon>Pseudomonadati</taxon>
        <taxon>Thermodesulfobacteriota</taxon>
        <taxon>Desulfobacteria</taxon>
        <taxon>Desulfobacterales</taxon>
        <taxon>Desulfosarcinaceae</taxon>
        <taxon>Desulfosarcina</taxon>
    </lineage>
</organism>
<dbReference type="InterPro" id="IPR015946">
    <property type="entry name" value="KH_dom-like_a/b"/>
</dbReference>
<accession>A0A5K7YTV7</accession>
<dbReference type="EMBL" id="AP021874">
    <property type="protein sequence ID" value="BBO71439.1"/>
    <property type="molecule type" value="Genomic_DNA"/>
</dbReference>
<dbReference type="SUPFAM" id="SSF82784">
    <property type="entry name" value="OsmC-like"/>
    <property type="match status" value="1"/>
</dbReference>
<gene>
    <name evidence="1" type="ORF">DSCA_53690</name>
</gene>
<dbReference type="Gene3D" id="3.30.300.20">
    <property type="match status" value="1"/>
</dbReference>
<reference evidence="1 2" key="1">
    <citation type="submission" date="2019-11" db="EMBL/GenBank/DDBJ databases">
        <title>Comparative genomics of hydrocarbon-degrading Desulfosarcina strains.</title>
        <authorList>
            <person name="Watanabe M."/>
            <person name="Kojima H."/>
            <person name="Fukui M."/>
        </authorList>
    </citation>
    <scope>NUCLEOTIDE SEQUENCE [LARGE SCALE GENOMIC DNA]</scope>
    <source>
        <strain evidence="1 2">PL12</strain>
    </source>
</reference>
<dbReference type="AlphaFoldDB" id="A0A5K7YTV7"/>
<keyword evidence="2" id="KW-1185">Reference proteome</keyword>
<protein>
    <submittedName>
        <fullName evidence="1">Uncharacterized protein</fullName>
    </submittedName>
</protein>
<dbReference type="RefSeq" id="WP_197904669.1">
    <property type="nucleotide sequence ID" value="NZ_AP021874.1"/>
</dbReference>
<dbReference type="Proteomes" id="UP000427906">
    <property type="component" value="Chromosome"/>
</dbReference>
<evidence type="ECO:0000313" key="2">
    <source>
        <dbReference type="Proteomes" id="UP000427906"/>
    </source>
</evidence>
<sequence length="53" mass="5764">MAQEVVVRSVIGERFTQIIETAKHQFLADEPEPFGGSDRGPGPYDYLLAALGS</sequence>